<keyword evidence="1" id="KW-0472">Membrane</keyword>
<evidence type="ECO:0000256" key="1">
    <source>
        <dbReference type="SAM" id="Phobius"/>
    </source>
</evidence>
<feature type="transmembrane region" description="Helical" evidence="1">
    <location>
        <begin position="6"/>
        <end position="24"/>
    </location>
</feature>
<dbReference type="AlphaFoldDB" id="A0A316MDF3"/>
<evidence type="ECO:0000313" key="3">
    <source>
        <dbReference type="Proteomes" id="UP000246114"/>
    </source>
</evidence>
<comment type="caution">
    <text evidence="2">The sequence shown here is derived from an EMBL/GenBank/DDBJ whole genome shotgun (WGS) entry which is preliminary data.</text>
</comment>
<reference evidence="2 3" key="1">
    <citation type="submission" date="2018-03" db="EMBL/GenBank/DDBJ databases">
        <title>The uncultured portion of the human microbiome is neutrally assembled.</title>
        <authorList>
            <person name="Jeraldo P."/>
            <person name="Boardman L."/>
            <person name="White B.A."/>
            <person name="Nelson H."/>
            <person name="Goldenfeld N."/>
            <person name="Chia N."/>
        </authorList>
    </citation>
    <scope>NUCLEOTIDE SEQUENCE [LARGE SCALE GENOMIC DNA]</scope>
    <source>
        <strain evidence="2">CIM:MAG 903</strain>
    </source>
</reference>
<name>A0A316MDF3_9CLOT</name>
<sequence length="224" mass="26143">MKPIIPIVMLLLCLICGGLTLLFLKKNSKRTKVTENKEQKTANEFVNVKDVKERYLYTRDGYIIMYIKINPISIDLLSEREKKLLCKTLTAELSSEQKPYKFLAVSRPVDISPLINEYTGIISNSSDQKQKDLLRNEMLVMSNYALSGEVVERQFYIMLWEKYEEDIEREISKRCYEFKSKLESGNIQCEILKQQDIVRLCNLINNPAYTNIEDSEFEATIPIF</sequence>
<dbReference type="EMBL" id="QAMZ01000003">
    <property type="protein sequence ID" value="PWL55838.1"/>
    <property type="molecule type" value="Genomic_DNA"/>
</dbReference>
<protein>
    <submittedName>
        <fullName evidence="2">Uncharacterized protein</fullName>
    </submittedName>
</protein>
<dbReference type="Proteomes" id="UP000246114">
    <property type="component" value="Unassembled WGS sequence"/>
</dbReference>
<keyword evidence="1" id="KW-0812">Transmembrane</keyword>
<gene>
    <name evidence="2" type="ORF">DBY38_00670</name>
</gene>
<accession>A0A316MDF3</accession>
<proteinExistence type="predicted"/>
<evidence type="ECO:0000313" key="2">
    <source>
        <dbReference type="EMBL" id="PWL55838.1"/>
    </source>
</evidence>
<organism evidence="2 3">
    <name type="scientific">Clostridium cadaveris</name>
    <dbReference type="NCBI Taxonomy" id="1529"/>
    <lineage>
        <taxon>Bacteria</taxon>
        <taxon>Bacillati</taxon>
        <taxon>Bacillota</taxon>
        <taxon>Clostridia</taxon>
        <taxon>Eubacteriales</taxon>
        <taxon>Clostridiaceae</taxon>
        <taxon>Clostridium</taxon>
    </lineage>
</organism>
<keyword evidence="1" id="KW-1133">Transmembrane helix</keyword>